<comment type="caution">
    <text evidence="1">The sequence shown here is derived from an EMBL/GenBank/DDBJ whole genome shotgun (WGS) entry which is preliminary data.</text>
</comment>
<dbReference type="PATRIC" id="fig|1348663.4.peg.2460"/>
<evidence type="ECO:0000313" key="1">
    <source>
        <dbReference type="EMBL" id="KDN85714.1"/>
    </source>
</evidence>
<dbReference type="EMBL" id="JNBY01000079">
    <property type="protein sequence ID" value="KDN85714.1"/>
    <property type="molecule type" value="Genomic_DNA"/>
</dbReference>
<protein>
    <submittedName>
        <fullName evidence="1">Uncharacterized protein</fullName>
    </submittedName>
</protein>
<dbReference type="AlphaFoldDB" id="A0A066Z0G7"/>
<dbReference type="HOGENOM" id="CLU_1667064_0_0_11"/>
<proteinExistence type="predicted"/>
<accession>A0A066Z0G7</accession>
<sequence>MGTQFFIETDHDAYEEEYYSESAGGMTVLLTRMREFGMLTDAEEPHRPYLAEFGLTLDDFDGPMCDGMVKPEKAEAFAAAQQAVQNRLEGYDPATTGIPRYKVAHNEGFLITSTEIAAALAAYDSSPAEQRREAEHSRRWAVWIAFLRKGASAGIKVF</sequence>
<name>A0A066Z0G7_9ACTN</name>
<dbReference type="Proteomes" id="UP000027178">
    <property type="component" value="Unassembled WGS sequence"/>
</dbReference>
<evidence type="ECO:0000313" key="2">
    <source>
        <dbReference type="Proteomes" id="UP000027178"/>
    </source>
</evidence>
<gene>
    <name evidence="1" type="ORF">KCH_25420</name>
</gene>
<dbReference type="OrthoDB" id="4182701at2"/>
<dbReference type="RefSeq" id="WP_035862439.1">
    <property type="nucleotide sequence ID" value="NZ_KK853997.1"/>
</dbReference>
<keyword evidence="2" id="KW-1185">Reference proteome</keyword>
<organism evidence="1 2">
    <name type="scientific">Kitasatospora cheerisanensis KCTC 2395</name>
    <dbReference type="NCBI Taxonomy" id="1348663"/>
    <lineage>
        <taxon>Bacteria</taxon>
        <taxon>Bacillati</taxon>
        <taxon>Actinomycetota</taxon>
        <taxon>Actinomycetes</taxon>
        <taxon>Kitasatosporales</taxon>
        <taxon>Streptomycetaceae</taxon>
        <taxon>Kitasatospora</taxon>
    </lineage>
</organism>
<reference evidence="1 2" key="1">
    <citation type="submission" date="2014-05" db="EMBL/GenBank/DDBJ databases">
        <title>Draft Genome Sequence of Kitasatospora cheerisanensis KCTC 2395.</title>
        <authorList>
            <person name="Nam D.H."/>
        </authorList>
    </citation>
    <scope>NUCLEOTIDE SEQUENCE [LARGE SCALE GENOMIC DNA]</scope>
    <source>
        <strain evidence="1 2">KCTC 2395</strain>
    </source>
</reference>